<keyword evidence="3" id="KW-1185">Reference proteome</keyword>
<evidence type="ECO:0008006" key="4">
    <source>
        <dbReference type="Google" id="ProtNLM"/>
    </source>
</evidence>
<dbReference type="InterPro" id="IPR011723">
    <property type="entry name" value="Znf/thioredoxin_put"/>
</dbReference>
<keyword evidence="1" id="KW-0812">Transmembrane</keyword>
<feature type="transmembrane region" description="Helical" evidence="1">
    <location>
        <begin position="66"/>
        <end position="83"/>
    </location>
</feature>
<name>A0AA34XQ23_9VIBR</name>
<protein>
    <recommendedName>
        <fullName evidence="4">Zinc finger/thioredoxin putative domain-containing protein</fullName>
    </recommendedName>
</protein>
<gene>
    <name evidence="2" type="ORF">K08M4_30770</name>
</gene>
<keyword evidence="1" id="KW-0472">Membrane</keyword>
<dbReference type="Proteomes" id="UP000194136">
    <property type="component" value="Chromosome 2"/>
</dbReference>
<dbReference type="Gene3D" id="2.20.28.160">
    <property type="match status" value="1"/>
</dbReference>
<dbReference type="EMBL" id="CP017917">
    <property type="protein sequence ID" value="ARP39754.1"/>
    <property type="molecule type" value="Genomic_DNA"/>
</dbReference>
<evidence type="ECO:0000313" key="3">
    <source>
        <dbReference type="Proteomes" id="UP000194136"/>
    </source>
</evidence>
<organism evidence="2 3">
    <name type="scientific">Vibrio syngnathi</name>
    <dbReference type="NCBI Taxonomy" id="3034029"/>
    <lineage>
        <taxon>Bacteria</taxon>
        <taxon>Pseudomonadati</taxon>
        <taxon>Pseudomonadota</taxon>
        <taxon>Gammaproteobacteria</taxon>
        <taxon>Vibrionales</taxon>
        <taxon>Vibrionaceae</taxon>
        <taxon>Vibrio</taxon>
    </lineage>
</organism>
<evidence type="ECO:0000313" key="2">
    <source>
        <dbReference type="EMBL" id="ARP39754.1"/>
    </source>
</evidence>
<feature type="transmembrane region" description="Helical" evidence="1">
    <location>
        <begin position="39"/>
        <end position="60"/>
    </location>
</feature>
<dbReference type="NCBIfam" id="TIGR02098">
    <property type="entry name" value="MJ0042_CXXC"/>
    <property type="match status" value="1"/>
</dbReference>
<reference evidence="2 3" key="1">
    <citation type="submission" date="2016-10" db="EMBL/GenBank/DDBJ databases">
        <title>The High Quality Genome of Vibrio splendidus K08M4.</title>
        <authorList>
            <person name="Wendling C."/>
            <person name="Chibani C.M."/>
            <person name="Hertel R."/>
            <person name="Sproer C."/>
            <person name="Bunk B."/>
            <person name="Overmann J."/>
            <person name="Roth O."/>
            <person name="Liesegang H."/>
        </authorList>
    </citation>
    <scope>NUCLEOTIDE SEQUENCE [LARGE SCALE GENOMIC DNA]</scope>
    <source>
        <strain evidence="2 3">K08M4</strain>
    </source>
</reference>
<sequence length="90" mass="10295">MFKCPNCAESLTVRDKLKFIPGKLIKCKKCSHELKLFKVYYYATFFFAASGSSLFVNQFGLNELNAAGLAFACCFLLFICQPIRKRSYNK</sequence>
<dbReference type="KEGG" id="vsy:K08M4_30770"/>
<dbReference type="AlphaFoldDB" id="A0AA34XQ23"/>
<evidence type="ECO:0000256" key="1">
    <source>
        <dbReference type="SAM" id="Phobius"/>
    </source>
</evidence>
<dbReference type="RefSeq" id="WP_086050511.1">
    <property type="nucleotide sequence ID" value="NZ_CP017917.1"/>
</dbReference>
<keyword evidence="1" id="KW-1133">Transmembrane helix</keyword>
<accession>A0AA34XQ23</accession>
<proteinExistence type="predicted"/>